<sequence length="180" mass="19937">MISKLVNNVYAIKGNFLVYLIDVGENFILIDSSDGSDSSIIIDGIYEILERNSKKLKWIILTSYKREVAGGASVLSRLFSALIISSREVAPLLRKGGDKNSNYEPLNVTVELSESNLKYINEILGVDPRHKITVIKSNTPVSGSIFIMLDPILFTGASRTSGIKNKISYICNAYNFEKVI</sequence>
<proteinExistence type="predicted"/>
<organism evidence="2 3">
    <name type="scientific">Stygiolobus azoricus</name>
    <dbReference type="NCBI Taxonomy" id="41675"/>
    <lineage>
        <taxon>Archaea</taxon>
        <taxon>Thermoproteota</taxon>
        <taxon>Thermoprotei</taxon>
        <taxon>Sulfolobales</taxon>
        <taxon>Sulfolobaceae</taxon>
        <taxon>Stygiolobus</taxon>
    </lineage>
</organism>
<dbReference type="Proteomes" id="UP000423396">
    <property type="component" value="Chromosome"/>
</dbReference>
<feature type="domain" description="Metallo-beta-lactamase" evidence="1">
    <location>
        <begin position="18"/>
        <end position="156"/>
    </location>
</feature>
<keyword evidence="3" id="KW-1185">Reference proteome</keyword>
<dbReference type="InterPro" id="IPR036866">
    <property type="entry name" value="RibonucZ/Hydroxyglut_hydro"/>
</dbReference>
<dbReference type="OrthoDB" id="35660at2157"/>
<gene>
    <name evidence="2" type="ORF">D1868_01745</name>
</gene>
<accession>A0A650CMW9</accession>
<evidence type="ECO:0000259" key="1">
    <source>
        <dbReference type="Pfam" id="PF00753"/>
    </source>
</evidence>
<dbReference type="Gene3D" id="3.60.15.10">
    <property type="entry name" value="Ribonuclease Z/Hydroxyacylglutathione hydrolase-like"/>
    <property type="match status" value="1"/>
</dbReference>
<dbReference type="GeneID" id="42797757"/>
<evidence type="ECO:0000313" key="3">
    <source>
        <dbReference type="Proteomes" id="UP000423396"/>
    </source>
</evidence>
<dbReference type="Pfam" id="PF00753">
    <property type="entry name" value="Lactamase_B"/>
    <property type="match status" value="1"/>
</dbReference>
<dbReference type="KEGG" id="sazo:D1868_01745"/>
<dbReference type="InterPro" id="IPR001279">
    <property type="entry name" value="Metallo-B-lactamas"/>
</dbReference>
<dbReference type="AlphaFoldDB" id="A0A650CMW9"/>
<dbReference type="EMBL" id="CP045483">
    <property type="protein sequence ID" value="QGR18837.1"/>
    <property type="molecule type" value="Genomic_DNA"/>
</dbReference>
<name>A0A650CMW9_9CREN</name>
<protein>
    <recommendedName>
        <fullName evidence="1">Metallo-beta-lactamase domain-containing protein</fullName>
    </recommendedName>
</protein>
<dbReference type="RefSeq" id="WP_156005058.1">
    <property type="nucleotide sequence ID" value="NZ_CP045483.1"/>
</dbReference>
<evidence type="ECO:0000313" key="2">
    <source>
        <dbReference type="EMBL" id="QGR18837.1"/>
    </source>
</evidence>
<dbReference type="SUPFAM" id="SSF56281">
    <property type="entry name" value="Metallo-hydrolase/oxidoreductase"/>
    <property type="match status" value="1"/>
</dbReference>
<reference evidence="2 3" key="1">
    <citation type="submission" date="2019-10" db="EMBL/GenBank/DDBJ databases">
        <title>Genome Sequences from Six Type Strain Members of the Archaeal Family Sulfolobaceae: Acidianus ambivalens, Acidianus infernus, Metallosphaera prunae, Stygiolobus azoricus, Sulfolobus metallicus, and Sulfurisphaera ohwakuensis.</title>
        <authorList>
            <person name="Counts J.A."/>
            <person name="Kelly R.M."/>
        </authorList>
    </citation>
    <scope>NUCLEOTIDE SEQUENCE [LARGE SCALE GENOMIC DNA]</scope>
    <source>
        <strain evidence="2 3">FC6</strain>
    </source>
</reference>